<dbReference type="Proteomes" id="UP000837857">
    <property type="component" value="Chromosome 15"/>
</dbReference>
<name>A0ABN8I073_9NEOP</name>
<organism evidence="1 2">
    <name type="scientific">Iphiclides podalirius</name>
    <name type="common">scarce swallowtail</name>
    <dbReference type="NCBI Taxonomy" id="110791"/>
    <lineage>
        <taxon>Eukaryota</taxon>
        <taxon>Metazoa</taxon>
        <taxon>Ecdysozoa</taxon>
        <taxon>Arthropoda</taxon>
        <taxon>Hexapoda</taxon>
        <taxon>Insecta</taxon>
        <taxon>Pterygota</taxon>
        <taxon>Neoptera</taxon>
        <taxon>Endopterygota</taxon>
        <taxon>Lepidoptera</taxon>
        <taxon>Glossata</taxon>
        <taxon>Ditrysia</taxon>
        <taxon>Papilionoidea</taxon>
        <taxon>Papilionidae</taxon>
        <taxon>Papilioninae</taxon>
        <taxon>Iphiclides</taxon>
    </lineage>
</organism>
<keyword evidence="2" id="KW-1185">Reference proteome</keyword>
<sequence length="96" mass="10409">MIVNGVVFDKAALKQGCRVRSRASLIALAGGANLRIRGSPDRFHGPRHPFVSRYEFCLLSELRVGFTYVAVGVAIGFAYADSSLLRLGYTSIHVPA</sequence>
<reference evidence="1" key="1">
    <citation type="submission" date="2022-03" db="EMBL/GenBank/DDBJ databases">
        <authorList>
            <person name="Martin H S."/>
        </authorList>
    </citation>
    <scope>NUCLEOTIDE SEQUENCE</scope>
</reference>
<dbReference type="EMBL" id="OW152827">
    <property type="protein sequence ID" value="CAH2043103.1"/>
    <property type="molecule type" value="Genomic_DNA"/>
</dbReference>
<evidence type="ECO:0000313" key="1">
    <source>
        <dbReference type="EMBL" id="CAH2043103.1"/>
    </source>
</evidence>
<gene>
    <name evidence="1" type="ORF">IPOD504_LOCUS4148</name>
</gene>
<accession>A0ABN8I073</accession>
<protein>
    <submittedName>
        <fullName evidence="1">Uncharacterized protein</fullName>
    </submittedName>
</protein>
<proteinExistence type="predicted"/>
<feature type="non-terminal residue" evidence="1">
    <location>
        <position position="1"/>
    </location>
</feature>
<evidence type="ECO:0000313" key="2">
    <source>
        <dbReference type="Proteomes" id="UP000837857"/>
    </source>
</evidence>